<dbReference type="AlphaFoldDB" id="A0A074W7A9"/>
<organism evidence="10 11">
    <name type="scientific">Aureobasidium melanogenum (strain CBS 110374)</name>
    <name type="common">Aureobasidium pullulans var. melanogenum</name>
    <dbReference type="NCBI Taxonomy" id="1043003"/>
    <lineage>
        <taxon>Eukaryota</taxon>
        <taxon>Fungi</taxon>
        <taxon>Dikarya</taxon>
        <taxon>Ascomycota</taxon>
        <taxon>Pezizomycotina</taxon>
        <taxon>Dothideomycetes</taxon>
        <taxon>Dothideomycetidae</taxon>
        <taxon>Dothideales</taxon>
        <taxon>Saccotheciaceae</taxon>
        <taxon>Aureobasidium</taxon>
    </lineage>
</organism>
<evidence type="ECO:0000256" key="6">
    <source>
        <dbReference type="ARBA" id="ARBA00022989"/>
    </source>
</evidence>
<name>A0A074W7A9_AURM1</name>
<keyword evidence="4" id="KW-0812">Transmembrane</keyword>
<evidence type="ECO:0000313" key="11">
    <source>
        <dbReference type="Proteomes" id="UP000030672"/>
    </source>
</evidence>
<gene>
    <name evidence="10" type="ORF">M437DRAFT_63333</name>
</gene>
<evidence type="ECO:0000313" key="10">
    <source>
        <dbReference type="EMBL" id="KEQ65787.1"/>
    </source>
</evidence>
<evidence type="ECO:0000256" key="9">
    <source>
        <dbReference type="RuleBase" id="RU363100"/>
    </source>
</evidence>
<keyword evidence="5 9" id="KW-0999">Mitochondrion inner membrane</keyword>
<dbReference type="GeneID" id="63917606"/>
<sequence length="177" mass="19753">MSSRAGLRFFNAFRQQAARTGKPIAQRRTYQSAAETNVDPAPNQSRFQQFWQSPVGPKTVHFWAPIMKWGLVLAGAADFARPVESLSLSQNGALMATGLIWTRWCFVIKPRNLFLASVNFLLFCVGATQVSRILLWQQAQKGDSIPEELKKAGKQEGRELEAIAKDPKGAYENAKKV</sequence>
<dbReference type="EMBL" id="KL584826">
    <property type="protein sequence ID" value="KEQ65787.1"/>
    <property type="molecule type" value="Genomic_DNA"/>
</dbReference>
<dbReference type="Pfam" id="PF03650">
    <property type="entry name" value="MPC"/>
    <property type="match status" value="1"/>
</dbReference>
<evidence type="ECO:0000256" key="1">
    <source>
        <dbReference type="ARBA" id="ARBA00004448"/>
    </source>
</evidence>
<evidence type="ECO:0000256" key="4">
    <source>
        <dbReference type="ARBA" id="ARBA00022692"/>
    </source>
</evidence>
<comment type="subcellular location">
    <subcellularLocation>
        <location evidence="1 9">Mitochondrion inner membrane</location>
        <topology evidence="1 9">Multi-pass membrane protein</topology>
    </subcellularLocation>
</comment>
<dbReference type="HOGENOM" id="CLU_099502_0_0_1"/>
<evidence type="ECO:0000256" key="2">
    <source>
        <dbReference type="ARBA" id="ARBA00006416"/>
    </source>
</evidence>
<dbReference type="STRING" id="1043003.A0A074W7A9"/>
<keyword evidence="7 9" id="KW-0496">Mitochondrion</keyword>
<reference evidence="10 11" key="1">
    <citation type="journal article" date="2014" name="BMC Genomics">
        <title>Genome sequencing of four Aureobasidium pullulans varieties: biotechnological potential, stress tolerance, and description of new species.</title>
        <authorList>
            <person name="Gostin Ar C."/>
            <person name="Ohm R.A."/>
            <person name="Kogej T."/>
            <person name="Sonjak S."/>
            <person name="Turk M."/>
            <person name="Zajc J."/>
            <person name="Zalar P."/>
            <person name="Grube M."/>
            <person name="Sun H."/>
            <person name="Han J."/>
            <person name="Sharma A."/>
            <person name="Chiniquy J."/>
            <person name="Ngan C.Y."/>
            <person name="Lipzen A."/>
            <person name="Barry K."/>
            <person name="Grigoriev I.V."/>
            <person name="Gunde-Cimerman N."/>
        </authorList>
    </citation>
    <scope>NUCLEOTIDE SEQUENCE [LARGE SCALE GENOMIC DNA]</scope>
    <source>
        <strain evidence="10 11">CBS 110374</strain>
    </source>
</reference>
<proteinExistence type="inferred from homology"/>
<keyword evidence="6" id="KW-1133">Transmembrane helix</keyword>
<protein>
    <recommendedName>
        <fullName evidence="9">Mitochondrial pyruvate carrier</fullName>
    </recommendedName>
</protein>
<dbReference type="Proteomes" id="UP000030672">
    <property type="component" value="Unassembled WGS sequence"/>
</dbReference>
<evidence type="ECO:0000256" key="5">
    <source>
        <dbReference type="ARBA" id="ARBA00022792"/>
    </source>
</evidence>
<evidence type="ECO:0000256" key="8">
    <source>
        <dbReference type="ARBA" id="ARBA00023136"/>
    </source>
</evidence>
<keyword evidence="3 9" id="KW-0813">Transport</keyword>
<evidence type="ECO:0000256" key="7">
    <source>
        <dbReference type="ARBA" id="ARBA00023128"/>
    </source>
</evidence>
<dbReference type="InterPro" id="IPR005336">
    <property type="entry name" value="MPC"/>
</dbReference>
<dbReference type="GO" id="GO:0005743">
    <property type="term" value="C:mitochondrial inner membrane"/>
    <property type="evidence" value="ECO:0007669"/>
    <property type="project" value="UniProtKB-SubCell"/>
</dbReference>
<accession>A0A074W7A9</accession>
<keyword evidence="11" id="KW-1185">Reference proteome</keyword>
<dbReference type="RefSeq" id="XP_040882810.1">
    <property type="nucleotide sequence ID" value="XM_041024233.1"/>
</dbReference>
<keyword evidence="8" id="KW-0472">Membrane</keyword>
<dbReference type="PANTHER" id="PTHR14154">
    <property type="entry name" value="UPF0041 BRAIN PROTEIN 44-RELATED"/>
    <property type="match status" value="1"/>
</dbReference>
<comment type="function">
    <text evidence="9">Mediates the uptake of pyruvate into mitochondria.</text>
</comment>
<dbReference type="GO" id="GO:0006850">
    <property type="term" value="P:pyruvate import into mitochondria"/>
    <property type="evidence" value="ECO:0007669"/>
    <property type="project" value="InterPro"/>
</dbReference>
<evidence type="ECO:0000256" key="3">
    <source>
        <dbReference type="ARBA" id="ARBA00022448"/>
    </source>
</evidence>
<comment type="similarity">
    <text evidence="2 9">Belongs to the mitochondrial pyruvate carrier (MPC) (TC 2.A.105) family.</text>
</comment>